<dbReference type="Proteomes" id="UP000192796">
    <property type="component" value="Unassembled WGS sequence"/>
</dbReference>
<comment type="similarity">
    <text evidence="1">Belongs to the delta endotoxin family.</text>
</comment>
<reference evidence="7 8" key="1">
    <citation type="submission" date="2016-03" db="EMBL/GenBank/DDBJ databases">
        <title>Niastella vici sp. nov., isolated from farmland soil.</title>
        <authorList>
            <person name="Chen L."/>
            <person name="Wang D."/>
            <person name="Yang S."/>
            <person name="Wang G."/>
        </authorList>
    </citation>
    <scope>NUCLEOTIDE SEQUENCE [LARGE SCALE GENOMIC DNA]</scope>
    <source>
        <strain evidence="7 8">DJ57</strain>
    </source>
</reference>
<keyword evidence="3" id="KW-0749">Sporulation</keyword>
<accession>A0A1V9FWC5</accession>
<dbReference type="InterPro" id="IPR036116">
    <property type="entry name" value="FN3_sf"/>
</dbReference>
<evidence type="ECO:0000256" key="1">
    <source>
        <dbReference type="ARBA" id="ARBA00007819"/>
    </source>
</evidence>
<evidence type="ECO:0000256" key="3">
    <source>
        <dbReference type="ARBA" id="ARBA00022969"/>
    </source>
</evidence>
<keyword evidence="8" id="KW-1185">Reference proteome</keyword>
<keyword evidence="4" id="KW-0843">Virulence</keyword>
<dbReference type="SUPFAM" id="SSF49265">
    <property type="entry name" value="Fibronectin type III"/>
    <property type="match status" value="1"/>
</dbReference>
<sequence length="730" mass="81691">MSAFCLVQAAWAQVAPVDITVQLVPPYTSRIVDYVSPGNEKLRIIALQRDLTQASYRFFLRMEVSVNGQVLFRTSRNWQPTPITVAPGTPVILDGADLQAYFDANHLDFVNFNRDRYVANPNLPEGYTSICFTAYDYSRPDVAVSQNNCGNYFLALPEPPMLNYPACGMQVRALMPQQVIFSWVPMNMGNAAAQSTVYELSVYENRDNRNPNDIVQNVAPIYTTRTSATTVVYGPGEPILQTGFNYVWRVQAVDEKGQQAFKNNGFSQPCYFTYSTDSSVNWNNAQPLKIYALAMTEKNAKIGWQPDKDISYDKYTVYYRKQGNDNNWFNNTLTDTVFFVSNLEANTTYETRVQGIKGASSGMYSDIVHFTTPQKKVVDCKESAGILAAYNGKPYTRGMHNDIVHYGTFELTLDNIQQGQPGYYSGTGTVTIPFMLGMTFSVTFNNIQIDDAMQVTAGEVIFDSEGVDKWLASTQTVNTVIKNLSDGIKQLLNSTVNGDDKAWIKLEEQVKELAKQELPQVLNDSLNSALQQMDNARTAYAEAKQAYSNATTPEAKQAAQDKMDAAEKQFNDSKKTIDTLEQQKAEMANNVTKYMLKAIKQLKAEVDALQKDNASTPKSATTNNEAADDVAVVILRKTTITGNSGIDNLEDLSKARLKTIASKYFILVNSLFSYYGENDKPSFEDDNAIKGKELVKYAIDLYQQKVPEQELVQKLHDKLQTMLITISKQL</sequence>
<feature type="coiled-coil region" evidence="5">
    <location>
        <begin position="526"/>
        <end position="597"/>
    </location>
</feature>
<dbReference type="Gene3D" id="2.60.40.10">
    <property type="entry name" value="Immunoglobulins"/>
    <property type="match status" value="2"/>
</dbReference>
<dbReference type="PROSITE" id="PS50853">
    <property type="entry name" value="FN3"/>
    <property type="match status" value="1"/>
</dbReference>
<dbReference type="GO" id="GO:0090729">
    <property type="term" value="F:toxin activity"/>
    <property type="evidence" value="ECO:0007669"/>
    <property type="project" value="UniProtKB-KW"/>
</dbReference>
<evidence type="ECO:0000256" key="2">
    <source>
        <dbReference type="ARBA" id="ARBA00022656"/>
    </source>
</evidence>
<proteinExistence type="inferred from homology"/>
<dbReference type="STRING" id="1703345.A3860_26785"/>
<dbReference type="SUPFAM" id="SSF56849">
    <property type="entry name" value="delta-Endotoxin (insectocide), N-terminal domain"/>
    <property type="match status" value="1"/>
</dbReference>
<dbReference type="InterPro" id="IPR003961">
    <property type="entry name" value="FN3_dom"/>
</dbReference>
<organism evidence="7 8">
    <name type="scientific">Niastella vici</name>
    <dbReference type="NCBI Taxonomy" id="1703345"/>
    <lineage>
        <taxon>Bacteria</taxon>
        <taxon>Pseudomonadati</taxon>
        <taxon>Bacteroidota</taxon>
        <taxon>Chitinophagia</taxon>
        <taxon>Chitinophagales</taxon>
        <taxon>Chitinophagaceae</taxon>
        <taxon>Niastella</taxon>
    </lineage>
</organism>
<dbReference type="Gene3D" id="1.20.190.10">
    <property type="entry name" value="Pesticidal crystal protein, N-terminal domain"/>
    <property type="match status" value="1"/>
</dbReference>
<dbReference type="SMART" id="SM00060">
    <property type="entry name" value="FN3"/>
    <property type="match status" value="1"/>
</dbReference>
<evidence type="ECO:0000256" key="4">
    <source>
        <dbReference type="ARBA" id="ARBA00023026"/>
    </source>
</evidence>
<keyword evidence="2" id="KW-0800">Toxin</keyword>
<evidence type="ECO:0000259" key="6">
    <source>
        <dbReference type="PROSITE" id="PS50853"/>
    </source>
</evidence>
<evidence type="ECO:0000313" key="7">
    <source>
        <dbReference type="EMBL" id="OQP62620.1"/>
    </source>
</evidence>
<keyword evidence="5" id="KW-0175">Coiled coil</keyword>
<dbReference type="InterPro" id="IPR013783">
    <property type="entry name" value="Ig-like_fold"/>
</dbReference>
<feature type="domain" description="Fibronectin type-III" evidence="6">
    <location>
        <begin position="286"/>
        <end position="375"/>
    </location>
</feature>
<dbReference type="InterPro" id="IPR036716">
    <property type="entry name" value="Pest_crys_N_sf"/>
</dbReference>
<protein>
    <recommendedName>
        <fullName evidence="6">Fibronectin type-III domain-containing protein</fullName>
    </recommendedName>
</protein>
<dbReference type="Pfam" id="PF00041">
    <property type="entry name" value="fn3"/>
    <property type="match status" value="1"/>
</dbReference>
<dbReference type="EMBL" id="LVYD01000049">
    <property type="protein sequence ID" value="OQP62620.1"/>
    <property type="molecule type" value="Genomic_DNA"/>
</dbReference>
<name>A0A1V9FWC5_9BACT</name>
<gene>
    <name evidence="7" type="ORF">A3860_26785</name>
</gene>
<comment type="caution">
    <text evidence="7">The sequence shown here is derived from an EMBL/GenBank/DDBJ whole genome shotgun (WGS) entry which is preliminary data.</text>
</comment>
<dbReference type="GO" id="GO:0030435">
    <property type="term" value="P:sporulation resulting in formation of a cellular spore"/>
    <property type="evidence" value="ECO:0007669"/>
    <property type="project" value="UniProtKB-KW"/>
</dbReference>
<evidence type="ECO:0000313" key="8">
    <source>
        <dbReference type="Proteomes" id="UP000192796"/>
    </source>
</evidence>
<dbReference type="AlphaFoldDB" id="A0A1V9FWC5"/>
<evidence type="ECO:0000256" key="5">
    <source>
        <dbReference type="SAM" id="Coils"/>
    </source>
</evidence>
<dbReference type="CDD" id="cd00063">
    <property type="entry name" value="FN3"/>
    <property type="match status" value="1"/>
</dbReference>